<evidence type="ECO:0000256" key="1">
    <source>
        <dbReference type="ARBA" id="ARBA00022723"/>
    </source>
</evidence>
<dbReference type="PANTHER" id="PTHR43401:SF2">
    <property type="entry name" value="L-THREONINE 3-DEHYDROGENASE"/>
    <property type="match status" value="1"/>
</dbReference>
<dbReference type="PANTHER" id="PTHR43401">
    <property type="entry name" value="L-THREONINE 3-DEHYDROGENASE"/>
    <property type="match status" value="1"/>
</dbReference>
<feature type="non-terminal residue" evidence="6">
    <location>
        <position position="279"/>
    </location>
</feature>
<dbReference type="Pfam" id="PF08240">
    <property type="entry name" value="ADH_N"/>
    <property type="match status" value="1"/>
</dbReference>
<dbReference type="InterPro" id="IPR013154">
    <property type="entry name" value="ADH-like_N"/>
</dbReference>
<feature type="domain" description="Alcohol dehydrogenase-like C-terminal" evidence="4">
    <location>
        <begin position="152"/>
        <end position="250"/>
    </location>
</feature>
<dbReference type="Pfam" id="PF00107">
    <property type="entry name" value="ADH_zinc_N"/>
    <property type="match status" value="1"/>
</dbReference>
<dbReference type="InterPro" id="IPR036291">
    <property type="entry name" value="NAD(P)-bd_dom_sf"/>
</dbReference>
<dbReference type="InterPro" id="IPR002328">
    <property type="entry name" value="ADH_Zn_CS"/>
</dbReference>
<evidence type="ECO:0000256" key="3">
    <source>
        <dbReference type="ARBA" id="ARBA00023002"/>
    </source>
</evidence>
<dbReference type="InterPro" id="IPR013149">
    <property type="entry name" value="ADH-like_C"/>
</dbReference>
<keyword evidence="3" id="KW-0560">Oxidoreductase</keyword>
<evidence type="ECO:0000256" key="2">
    <source>
        <dbReference type="ARBA" id="ARBA00022833"/>
    </source>
</evidence>
<keyword evidence="1" id="KW-0479">Metal-binding</keyword>
<evidence type="ECO:0008006" key="7">
    <source>
        <dbReference type="Google" id="ProtNLM"/>
    </source>
</evidence>
<dbReference type="Gene3D" id="3.40.50.720">
    <property type="entry name" value="NAD(P)-binding Rossmann-like Domain"/>
    <property type="match status" value="1"/>
</dbReference>
<dbReference type="SUPFAM" id="SSF50129">
    <property type="entry name" value="GroES-like"/>
    <property type="match status" value="1"/>
</dbReference>
<feature type="domain" description="Alcohol dehydrogenase-like N-terminal" evidence="5">
    <location>
        <begin position="3"/>
        <end position="112"/>
    </location>
</feature>
<proteinExistence type="predicted"/>
<dbReference type="GO" id="GO:0008270">
    <property type="term" value="F:zinc ion binding"/>
    <property type="evidence" value="ECO:0007669"/>
    <property type="project" value="InterPro"/>
</dbReference>
<dbReference type="GO" id="GO:0016491">
    <property type="term" value="F:oxidoreductase activity"/>
    <property type="evidence" value="ECO:0007669"/>
    <property type="project" value="UniProtKB-KW"/>
</dbReference>
<sequence length="279" mass="30599">VGRCGICAADPKIFHGTAYFSQVAYDHAPIVAGHEFMGEVVELGKGAGEKYHLKVGDKAIAEQIVPCWECYYCRRGIYNMCDVHKVFGISGPDGGWAEYMKYPKGSIIWKVPKELPDEVAIAIEPLACAIHGVERGNIKLGDAVVITGTGTIGLFMLQVALLKHPRLIVVSDPDEHRLKIAKKLGAEVVINPQKEDVVGKVKDLTEGLGCDVVLEASGHSETVGQAIDMLRRRGRLMEFGVFAEKSCIDFTIYTRKIKKAQKNADCLTGQAINMNRRMV</sequence>
<organism evidence="6">
    <name type="scientific">marine sediment metagenome</name>
    <dbReference type="NCBI Taxonomy" id="412755"/>
    <lineage>
        <taxon>unclassified sequences</taxon>
        <taxon>metagenomes</taxon>
        <taxon>ecological metagenomes</taxon>
    </lineage>
</organism>
<dbReference type="InterPro" id="IPR050129">
    <property type="entry name" value="Zn_alcohol_dh"/>
</dbReference>
<dbReference type="AlphaFoldDB" id="X1MYS6"/>
<dbReference type="EMBL" id="BARV01018431">
    <property type="protein sequence ID" value="GAI19810.1"/>
    <property type="molecule type" value="Genomic_DNA"/>
</dbReference>
<gene>
    <name evidence="6" type="ORF">S06H3_31170</name>
</gene>
<keyword evidence="2" id="KW-0862">Zinc</keyword>
<reference evidence="6" key="1">
    <citation type="journal article" date="2014" name="Front. Microbiol.">
        <title>High frequency of phylogenetically diverse reductive dehalogenase-homologous genes in deep subseafloor sedimentary metagenomes.</title>
        <authorList>
            <person name="Kawai M."/>
            <person name="Futagami T."/>
            <person name="Toyoda A."/>
            <person name="Takaki Y."/>
            <person name="Nishi S."/>
            <person name="Hori S."/>
            <person name="Arai W."/>
            <person name="Tsubouchi T."/>
            <person name="Morono Y."/>
            <person name="Uchiyama I."/>
            <person name="Ito T."/>
            <person name="Fujiyama A."/>
            <person name="Inagaki F."/>
            <person name="Takami H."/>
        </authorList>
    </citation>
    <scope>NUCLEOTIDE SEQUENCE</scope>
    <source>
        <strain evidence="6">Expedition CK06-06</strain>
    </source>
</reference>
<protein>
    <recommendedName>
        <fullName evidence="7">Enoyl reductase (ER) domain-containing protein</fullName>
    </recommendedName>
</protein>
<dbReference type="InterPro" id="IPR011032">
    <property type="entry name" value="GroES-like_sf"/>
</dbReference>
<evidence type="ECO:0000313" key="6">
    <source>
        <dbReference type="EMBL" id="GAI19810.1"/>
    </source>
</evidence>
<accession>X1MYS6</accession>
<dbReference type="PROSITE" id="PS00059">
    <property type="entry name" value="ADH_ZINC"/>
    <property type="match status" value="1"/>
</dbReference>
<dbReference type="Gene3D" id="3.90.180.10">
    <property type="entry name" value="Medium-chain alcohol dehydrogenases, catalytic domain"/>
    <property type="match status" value="1"/>
</dbReference>
<evidence type="ECO:0000259" key="5">
    <source>
        <dbReference type="Pfam" id="PF08240"/>
    </source>
</evidence>
<name>X1MYS6_9ZZZZ</name>
<feature type="non-terminal residue" evidence="6">
    <location>
        <position position="1"/>
    </location>
</feature>
<comment type="caution">
    <text evidence="6">The sequence shown here is derived from an EMBL/GenBank/DDBJ whole genome shotgun (WGS) entry which is preliminary data.</text>
</comment>
<dbReference type="SUPFAM" id="SSF51735">
    <property type="entry name" value="NAD(P)-binding Rossmann-fold domains"/>
    <property type="match status" value="1"/>
</dbReference>
<evidence type="ECO:0000259" key="4">
    <source>
        <dbReference type="Pfam" id="PF00107"/>
    </source>
</evidence>